<reference evidence="3" key="1">
    <citation type="journal article" date="2019" name="Int. J. Syst. Evol. Microbiol.">
        <title>The Global Catalogue of Microorganisms (GCM) 10K type strain sequencing project: providing services to taxonomists for standard genome sequencing and annotation.</title>
        <authorList>
            <consortium name="The Broad Institute Genomics Platform"/>
            <consortium name="The Broad Institute Genome Sequencing Center for Infectious Disease"/>
            <person name="Wu L."/>
            <person name="Ma J."/>
        </authorList>
    </citation>
    <scope>NUCLEOTIDE SEQUENCE [LARGE SCALE GENOMIC DNA]</scope>
    <source>
        <strain evidence="3">CGMCC 1.16305</strain>
    </source>
</reference>
<comment type="caution">
    <text evidence="2">The sequence shown here is derived from an EMBL/GenBank/DDBJ whole genome shotgun (WGS) entry which is preliminary data.</text>
</comment>
<dbReference type="Proteomes" id="UP001596505">
    <property type="component" value="Unassembled WGS sequence"/>
</dbReference>
<accession>A0ABW2PVV6</accession>
<dbReference type="RefSeq" id="WP_380966078.1">
    <property type="nucleotide sequence ID" value="NZ_JBHTCO010000014.1"/>
</dbReference>
<dbReference type="EMBL" id="JBHTCO010000014">
    <property type="protein sequence ID" value="MFC7393566.1"/>
    <property type="molecule type" value="Genomic_DNA"/>
</dbReference>
<evidence type="ECO:0000313" key="3">
    <source>
        <dbReference type="Proteomes" id="UP001596505"/>
    </source>
</evidence>
<name>A0ABW2PVV6_9BACL</name>
<feature type="domain" description="Mg chelatase-related protein C-terminal" evidence="1">
    <location>
        <begin position="3"/>
        <end position="62"/>
    </location>
</feature>
<evidence type="ECO:0000313" key="2">
    <source>
        <dbReference type="EMBL" id="MFC7393566.1"/>
    </source>
</evidence>
<proteinExistence type="predicted"/>
<gene>
    <name evidence="2" type="ORF">ACFQRG_11435</name>
</gene>
<organism evidence="2 3">
    <name type="scientific">Scopulibacillus cellulosilyticus</name>
    <dbReference type="NCBI Taxonomy" id="2665665"/>
    <lineage>
        <taxon>Bacteria</taxon>
        <taxon>Bacillati</taxon>
        <taxon>Bacillota</taxon>
        <taxon>Bacilli</taxon>
        <taxon>Bacillales</taxon>
        <taxon>Sporolactobacillaceae</taxon>
        <taxon>Scopulibacillus</taxon>
    </lineage>
</organism>
<dbReference type="Pfam" id="PF13335">
    <property type="entry name" value="Mg_chelatase_C"/>
    <property type="match status" value="1"/>
</dbReference>
<dbReference type="InterPro" id="IPR025158">
    <property type="entry name" value="Mg_chelat-rel_C"/>
</dbReference>
<sequence>MTPYLIKKYCQLNTGIEELLKKAYKLYNYSGRTIHKFIKIARTFADLDGAYDIRKQDMVASLLSRDLDKEHKEMTYL</sequence>
<keyword evidence="3" id="KW-1185">Reference proteome</keyword>
<evidence type="ECO:0000259" key="1">
    <source>
        <dbReference type="Pfam" id="PF13335"/>
    </source>
</evidence>
<protein>
    <recommendedName>
        <fullName evidence="1">Mg chelatase-related protein C-terminal domain-containing protein</fullName>
    </recommendedName>
</protein>